<name>A0A5B8IJW3_9ACTN</name>
<dbReference type="Proteomes" id="UP000320580">
    <property type="component" value="Chromosome"/>
</dbReference>
<organism evidence="1 2">
    <name type="scientific">Streptomyces qinzhouensis</name>
    <dbReference type="NCBI Taxonomy" id="2599401"/>
    <lineage>
        <taxon>Bacteria</taxon>
        <taxon>Bacillati</taxon>
        <taxon>Actinomycetota</taxon>
        <taxon>Actinomycetes</taxon>
        <taxon>Kitasatosporales</taxon>
        <taxon>Streptomycetaceae</taxon>
        <taxon>Streptomyces</taxon>
    </lineage>
</organism>
<evidence type="ECO:0000313" key="2">
    <source>
        <dbReference type="Proteomes" id="UP000320580"/>
    </source>
</evidence>
<dbReference type="AlphaFoldDB" id="A0A5B8IJW3"/>
<accession>A0A5B8IJW3</accession>
<protein>
    <submittedName>
        <fullName evidence="1">Uncharacterized protein</fullName>
    </submittedName>
</protein>
<gene>
    <name evidence="1" type="ORF">FQU76_22165</name>
</gene>
<evidence type="ECO:0000313" key="1">
    <source>
        <dbReference type="EMBL" id="QDY78768.1"/>
    </source>
</evidence>
<keyword evidence="2" id="KW-1185">Reference proteome</keyword>
<sequence>MRDAIACLLTRIADRIAGIRRPVPPAPLTAQVDPWTRPWTSPGKEEAQAFLRALEEARRPRTLPVGPPPRRRLYIAPQGIVLDRPVAVRTARPGPGWGWLR</sequence>
<dbReference type="OrthoDB" id="4348616at2"/>
<dbReference type="EMBL" id="CP042266">
    <property type="protein sequence ID" value="QDY78768.1"/>
    <property type="molecule type" value="Genomic_DNA"/>
</dbReference>
<dbReference type="KEGG" id="sqz:FQU76_22165"/>
<proteinExistence type="predicted"/>
<reference evidence="1 2" key="1">
    <citation type="submission" date="2019-07" db="EMBL/GenBank/DDBJ databases">
        <authorList>
            <person name="Zhu P."/>
        </authorList>
    </citation>
    <scope>NUCLEOTIDE SEQUENCE [LARGE SCALE GENOMIC DNA]</scope>
    <source>
        <strain evidence="1 2">SSL-25</strain>
    </source>
</reference>
<dbReference type="RefSeq" id="WP_146482085.1">
    <property type="nucleotide sequence ID" value="NZ_CP042266.1"/>
</dbReference>